<dbReference type="EMBL" id="MTKT01002534">
    <property type="protein sequence ID" value="OWM77434.1"/>
    <property type="molecule type" value="Genomic_DNA"/>
</dbReference>
<accession>A0A218WXJ7</accession>
<evidence type="ECO:0000313" key="2">
    <source>
        <dbReference type="Proteomes" id="UP000197138"/>
    </source>
</evidence>
<protein>
    <submittedName>
        <fullName evidence="1">Uncharacterized protein</fullName>
    </submittedName>
</protein>
<proteinExistence type="predicted"/>
<dbReference type="Proteomes" id="UP000197138">
    <property type="component" value="Unassembled WGS sequence"/>
</dbReference>
<dbReference type="AlphaFoldDB" id="A0A218WXJ7"/>
<organism evidence="1 2">
    <name type="scientific">Punica granatum</name>
    <name type="common">Pomegranate</name>
    <dbReference type="NCBI Taxonomy" id="22663"/>
    <lineage>
        <taxon>Eukaryota</taxon>
        <taxon>Viridiplantae</taxon>
        <taxon>Streptophyta</taxon>
        <taxon>Embryophyta</taxon>
        <taxon>Tracheophyta</taxon>
        <taxon>Spermatophyta</taxon>
        <taxon>Magnoliopsida</taxon>
        <taxon>eudicotyledons</taxon>
        <taxon>Gunneridae</taxon>
        <taxon>Pentapetalae</taxon>
        <taxon>rosids</taxon>
        <taxon>malvids</taxon>
        <taxon>Myrtales</taxon>
        <taxon>Lythraceae</taxon>
        <taxon>Punica</taxon>
    </lineage>
</organism>
<sequence length="90" mass="10362">MEEGWGEISLKRNEEGNGATEHAIMTSKTLPGRFRKIKRLLAITEVTHQKSRRRDYLMVKGYVLYTSYGVDLWARMRCIDIAVHDSCACV</sequence>
<name>A0A218WXJ7_PUNGR</name>
<comment type="caution">
    <text evidence="1">The sequence shown here is derived from an EMBL/GenBank/DDBJ whole genome shotgun (WGS) entry which is preliminary data.</text>
</comment>
<gene>
    <name evidence="1" type="ORF">CDL15_Pgr016831</name>
</gene>
<evidence type="ECO:0000313" key="1">
    <source>
        <dbReference type="EMBL" id="OWM77434.1"/>
    </source>
</evidence>
<reference evidence="2" key="1">
    <citation type="journal article" date="2017" name="Plant J.">
        <title>The pomegranate (Punica granatum L.) genome and the genomics of punicalagin biosynthesis.</title>
        <authorList>
            <person name="Qin G."/>
            <person name="Xu C."/>
            <person name="Ming R."/>
            <person name="Tang H."/>
            <person name="Guyot R."/>
            <person name="Kramer E.M."/>
            <person name="Hu Y."/>
            <person name="Yi X."/>
            <person name="Qi Y."/>
            <person name="Xu X."/>
            <person name="Gao Z."/>
            <person name="Pan H."/>
            <person name="Jian J."/>
            <person name="Tian Y."/>
            <person name="Yue Z."/>
            <person name="Xu Y."/>
        </authorList>
    </citation>
    <scope>NUCLEOTIDE SEQUENCE [LARGE SCALE GENOMIC DNA]</scope>
    <source>
        <strain evidence="2">cv. Dabenzi</strain>
    </source>
</reference>